<evidence type="ECO:0000256" key="1">
    <source>
        <dbReference type="ARBA" id="ARBA00010851"/>
    </source>
</evidence>
<keyword evidence="5" id="KW-0547">Nucleotide-binding</keyword>
<dbReference type="CDD" id="cd10150">
    <property type="entry name" value="CobN_like"/>
    <property type="match status" value="1"/>
</dbReference>
<dbReference type="GO" id="GO:0016851">
    <property type="term" value="F:magnesium chelatase activity"/>
    <property type="evidence" value="ECO:0007669"/>
    <property type="project" value="UniProtKB-EC"/>
</dbReference>
<comment type="caution">
    <text evidence="14">The sequence shown here is derived from an EMBL/GenBank/DDBJ whole genome shotgun (WGS) entry which is preliminary data.</text>
</comment>
<comment type="similarity">
    <text evidence="1">Belongs to the Mg-chelatase subunit H family.</text>
</comment>
<dbReference type="InterPro" id="IPR022571">
    <property type="entry name" value="Mg_chelatase_H_N"/>
</dbReference>
<keyword evidence="7" id="KW-0149">Chlorophyll biosynthesis</keyword>
<dbReference type="PANTHER" id="PTHR44119:SF1">
    <property type="entry name" value="MAGNESIUM-CHELATASE SUBUNIT CHLH, CHLOROPLASTIC"/>
    <property type="match status" value="1"/>
</dbReference>
<evidence type="ECO:0000256" key="5">
    <source>
        <dbReference type="ARBA" id="ARBA00022741"/>
    </source>
</evidence>
<evidence type="ECO:0000256" key="7">
    <source>
        <dbReference type="ARBA" id="ARBA00023171"/>
    </source>
</evidence>
<feature type="region of interest" description="Disordered" evidence="11">
    <location>
        <begin position="1079"/>
        <end position="1100"/>
    </location>
</feature>
<dbReference type="Pfam" id="PF02514">
    <property type="entry name" value="CobN-Mg_chel"/>
    <property type="match status" value="1"/>
</dbReference>
<feature type="coiled-coil region" evidence="10">
    <location>
        <begin position="82"/>
        <end position="116"/>
    </location>
</feature>
<dbReference type="GO" id="GO:0015979">
    <property type="term" value="P:photosynthesis"/>
    <property type="evidence" value="ECO:0007669"/>
    <property type="project" value="UniProtKB-KW"/>
</dbReference>
<evidence type="ECO:0000259" key="13">
    <source>
        <dbReference type="Pfam" id="PF11965"/>
    </source>
</evidence>
<sequence length="1542" mass="168529">MKTGCASSQFSVYSPRDGLGKACNHRQFTCRRFKGSARGAPALPGRRDQQACRVAAPRDTSFQSEAERFVEALENTDEESGTDASQTEVERLQGKLRECQQQVAQLQSDLDAAYRDCFLQTSRDLSDKLACPLELQSISEASFGDLGRTKPEGMSALITAKQKGDPAGWRAFQERAHSLKNQRTRARREAEDLAASLFAAQTALRLQSEGALGDEDDGDDLASLAQGLSRECCIVLVSGFESFNVELYKKAARRVKRECPGINVQVFSDRDISDKKGEIEAALQGADVFFGSLLFDYDQVEWLREKSKDIPIRLVFESALELMSTTQLGGFKMDPSGKSKGPPPAVKKVLSLFGSGREEDRMVGYLSFLKIGPKLLKFLPGQKARDLRNWLTVYSYWNQGGQDNVATMLLYLVDQYFARTGMQARPLQETPSTGCLHPDHDGFLESPAQYLKWYSKHGPLKDTDDAPRVAVLLYRKHVITEQGYIPQLVRCFEEEGVVPVPIFINGIEAHTVVRDLLTTEHEQQLNKTGQPGPASSLSRDAITVDAIVSTIGFPLVGGPAGTMEGGRQADVAKAILTAKNVPYVVAAPLLIQDLTSWTRDGIVGLQSVVLYSLPELDGAIDTVPLGGLMGNNIFLVPERVKRLSARLRKWVSLRRTPKHERKVAVLLYGFPPGVGATGTAALLNVPKSLEKLLEELQQQGYDLGEAGQPGSAISGEAIINALRMQEDQRSISGGAAGIEKAGAGEAEAFGLRAAAADMSPKQLREHLTFPQSWGPTEWGPISFLPEHDILVQNMERQWGDLDKYRGISTSSKGNYVVGGVQLGNVWIGVQPALGLEGDPMRLLFERDLTPHPQYAAFYKWLQQEYCADAVLHFGMHGTVEWLPGAPLGNSGFSWSDVLLGNLPNVYVYAANNPSESIIAKRRGYGTIVSHNVPPYGRAGLYKQMAELKALVSEYRESPSANATLKEPIVDALQNTGLQEDCPFSLEEGAEALSPESVAEVSDEAFAEYAGRLNSYLQVVEGRLFSEGLHVLGQPPSEGHMRQYLAAYFDGDLPEEAVDALATAGDDVSVDTVRQRLERSYEQVSAHGPGEAGSSGRGDLGRLEEGARIRGLLRRNTEELAGVLRALNGEYIQPEAGGDLLRDGAGVLPTGRNIHALDPYRMPSQAALERGSAVAQGIIDSHMQGAAGAYPETVAVNLWGLDAIKTKGESVAIALYMAGARPVREGTGRIARFELMPLEELGGRPRIDVLCNMSGIFRDSFQNVVELLDDLFQRAADADEPESLNFIRKHAQSMKGTGLENPAARLFSNPAGDYGSMVNERVGAGNWDSGQELGDTWASRNAFSYGRGGERGTARPEVLQSLLQTTERVVQEIDSVEYGLTDIQEYYANTGALKNAAETAQGGKKVGCSIVETFSKSTKPRELEEVLRLEYRSKLLNPKWAQAMADQGSGGAYEISQRMTAMVGWGATTSFQEDWTWDQAADTYALDQAMADKLRKNNPQAFRNVLRRMLEASGRGMWAASQDKLEELQGMLNDIEDELEGVK</sequence>
<reference evidence="14 15" key="1">
    <citation type="submission" date="2023-10" db="EMBL/GenBank/DDBJ databases">
        <authorList>
            <person name="Maclean D."/>
            <person name="Macfadyen A."/>
        </authorList>
    </citation>
    <scope>NUCLEOTIDE SEQUENCE [LARGE SCALE GENOMIC DNA]</scope>
</reference>
<dbReference type="GO" id="GO:0005524">
    <property type="term" value="F:ATP binding"/>
    <property type="evidence" value="ECO:0007669"/>
    <property type="project" value="UniProtKB-KW"/>
</dbReference>
<keyword evidence="15" id="KW-1185">Reference proteome</keyword>
<evidence type="ECO:0000256" key="8">
    <source>
        <dbReference type="ARBA" id="ARBA00023444"/>
    </source>
</evidence>
<accession>A0AAV1I268</accession>
<protein>
    <recommendedName>
        <fullName evidence="2">magnesium chelatase</fullName>
        <ecNumber evidence="2">6.6.1.1</ecNumber>
    </recommendedName>
</protein>
<feature type="domain" description="CobN/magnesium chelatase" evidence="12">
    <location>
        <begin position="394"/>
        <end position="1523"/>
    </location>
</feature>
<evidence type="ECO:0000256" key="9">
    <source>
        <dbReference type="ARBA" id="ARBA00048693"/>
    </source>
</evidence>
<keyword evidence="4" id="KW-0436">Ligase</keyword>
<proteinExistence type="inferred from homology"/>
<evidence type="ECO:0000256" key="2">
    <source>
        <dbReference type="ARBA" id="ARBA00012825"/>
    </source>
</evidence>
<keyword evidence="3" id="KW-0602">Photosynthesis</keyword>
<dbReference type="GO" id="GO:0015995">
    <property type="term" value="P:chlorophyll biosynthetic process"/>
    <property type="evidence" value="ECO:0007669"/>
    <property type="project" value="UniProtKB-KW"/>
</dbReference>
<evidence type="ECO:0000313" key="15">
    <source>
        <dbReference type="Proteomes" id="UP001314263"/>
    </source>
</evidence>
<name>A0AAV1I268_9CHLO</name>
<keyword evidence="6" id="KW-0067">ATP-binding</keyword>
<evidence type="ECO:0000256" key="3">
    <source>
        <dbReference type="ARBA" id="ARBA00022531"/>
    </source>
</evidence>
<organism evidence="14 15">
    <name type="scientific">Coccomyxa viridis</name>
    <dbReference type="NCBI Taxonomy" id="1274662"/>
    <lineage>
        <taxon>Eukaryota</taxon>
        <taxon>Viridiplantae</taxon>
        <taxon>Chlorophyta</taxon>
        <taxon>core chlorophytes</taxon>
        <taxon>Trebouxiophyceae</taxon>
        <taxon>Trebouxiophyceae incertae sedis</taxon>
        <taxon>Coccomyxaceae</taxon>
        <taxon>Coccomyxa</taxon>
    </lineage>
</organism>
<feature type="domain" description="Magnesium chelatase subunit H N-terminal" evidence="13">
    <location>
        <begin position="234"/>
        <end position="391"/>
    </location>
</feature>
<dbReference type="InterPro" id="IPR003672">
    <property type="entry name" value="CobN/Mg_chltase"/>
</dbReference>
<dbReference type="EMBL" id="CAUYUE010000005">
    <property type="protein sequence ID" value="CAK0779065.1"/>
    <property type="molecule type" value="Genomic_DNA"/>
</dbReference>
<evidence type="ECO:0000313" key="14">
    <source>
        <dbReference type="EMBL" id="CAK0779065.1"/>
    </source>
</evidence>
<keyword evidence="10" id="KW-0175">Coiled coil</keyword>
<comment type="pathway">
    <text evidence="8">Porphyrin-containing compound metabolism.</text>
</comment>
<dbReference type="Proteomes" id="UP001314263">
    <property type="component" value="Unassembled WGS sequence"/>
</dbReference>
<dbReference type="PANTHER" id="PTHR44119">
    <property type="entry name" value="MAGNESIUM-CHELATASE SUBUNIT CHLH, CHLOROPLASTIC"/>
    <property type="match status" value="1"/>
</dbReference>
<evidence type="ECO:0000256" key="11">
    <source>
        <dbReference type="SAM" id="MobiDB-lite"/>
    </source>
</evidence>
<dbReference type="Pfam" id="PF11965">
    <property type="entry name" value="DUF3479"/>
    <property type="match status" value="1"/>
</dbReference>
<evidence type="ECO:0000256" key="10">
    <source>
        <dbReference type="SAM" id="Coils"/>
    </source>
</evidence>
<evidence type="ECO:0000256" key="4">
    <source>
        <dbReference type="ARBA" id="ARBA00022598"/>
    </source>
</evidence>
<dbReference type="EC" id="6.6.1.1" evidence="2"/>
<evidence type="ECO:0000256" key="6">
    <source>
        <dbReference type="ARBA" id="ARBA00022840"/>
    </source>
</evidence>
<evidence type="ECO:0000259" key="12">
    <source>
        <dbReference type="Pfam" id="PF02514"/>
    </source>
</evidence>
<gene>
    <name evidence="14" type="ORF">CVIRNUC_004689</name>
</gene>
<comment type="catalytic activity">
    <reaction evidence="9">
        <text>protoporphyrin IX + Mg(2+) + ATP + H2O = Mg-protoporphyrin IX + ADP + phosphate + 3 H(+)</text>
        <dbReference type="Rhea" id="RHEA:13961"/>
        <dbReference type="ChEBI" id="CHEBI:15377"/>
        <dbReference type="ChEBI" id="CHEBI:15378"/>
        <dbReference type="ChEBI" id="CHEBI:18420"/>
        <dbReference type="ChEBI" id="CHEBI:30616"/>
        <dbReference type="ChEBI" id="CHEBI:43474"/>
        <dbReference type="ChEBI" id="CHEBI:57306"/>
        <dbReference type="ChEBI" id="CHEBI:60492"/>
        <dbReference type="ChEBI" id="CHEBI:456216"/>
        <dbReference type="EC" id="6.6.1.1"/>
    </reaction>
</comment>